<name>A0A2T5YCU4_9BACT</name>
<dbReference type="AlphaFoldDB" id="A0A2T5YCU4"/>
<reference evidence="1 2" key="1">
    <citation type="submission" date="2018-04" db="EMBL/GenBank/DDBJ databases">
        <title>Genomic Encyclopedia of Archaeal and Bacterial Type Strains, Phase II (KMG-II): from individual species to whole genera.</title>
        <authorList>
            <person name="Goeker M."/>
        </authorList>
    </citation>
    <scope>NUCLEOTIDE SEQUENCE [LARGE SCALE GENOMIC DNA]</scope>
    <source>
        <strain evidence="1 2">DSM 100162</strain>
    </source>
</reference>
<sequence>MPHLPLFPRLVAGKAFSGKALKLVPLYKLKQASAQPASFAEASPEFSSPVCYAHLKGFREGFEE</sequence>
<protein>
    <submittedName>
        <fullName evidence="1">Uncharacterized protein</fullName>
    </submittedName>
</protein>
<gene>
    <name evidence="1" type="ORF">C8N40_112127</name>
</gene>
<dbReference type="Proteomes" id="UP000244225">
    <property type="component" value="Unassembled WGS sequence"/>
</dbReference>
<organism evidence="1 2">
    <name type="scientific">Pontibacter mucosus</name>
    <dbReference type="NCBI Taxonomy" id="1649266"/>
    <lineage>
        <taxon>Bacteria</taxon>
        <taxon>Pseudomonadati</taxon>
        <taxon>Bacteroidota</taxon>
        <taxon>Cytophagia</taxon>
        <taxon>Cytophagales</taxon>
        <taxon>Hymenobacteraceae</taxon>
        <taxon>Pontibacter</taxon>
    </lineage>
</organism>
<dbReference type="RefSeq" id="WP_108213582.1">
    <property type="nucleotide sequence ID" value="NZ_QBKI01000012.1"/>
</dbReference>
<dbReference type="EMBL" id="QBKI01000012">
    <property type="protein sequence ID" value="PTX14280.1"/>
    <property type="molecule type" value="Genomic_DNA"/>
</dbReference>
<evidence type="ECO:0000313" key="2">
    <source>
        <dbReference type="Proteomes" id="UP000244225"/>
    </source>
</evidence>
<evidence type="ECO:0000313" key="1">
    <source>
        <dbReference type="EMBL" id="PTX14280.1"/>
    </source>
</evidence>
<proteinExistence type="predicted"/>
<accession>A0A2T5YCU4</accession>
<keyword evidence="2" id="KW-1185">Reference proteome</keyword>
<comment type="caution">
    <text evidence="1">The sequence shown here is derived from an EMBL/GenBank/DDBJ whole genome shotgun (WGS) entry which is preliminary data.</text>
</comment>